<dbReference type="InterPro" id="IPR039781">
    <property type="entry name" value="Rad21/Rec8-like"/>
</dbReference>
<dbReference type="EMBL" id="CAJNJQ010000345">
    <property type="protein sequence ID" value="CAE7072161.1"/>
    <property type="molecule type" value="Genomic_DNA"/>
</dbReference>
<feature type="region of interest" description="Disordered" evidence="1">
    <location>
        <begin position="1"/>
        <end position="28"/>
    </location>
</feature>
<comment type="caution">
    <text evidence="4">The sequence shown here is derived from an EMBL/GenBank/DDBJ whole genome shotgun (WGS) entry which is preliminary data.</text>
</comment>
<evidence type="ECO:0000313" key="4">
    <source>
        <dbReference type="EMBL" id="CAE7072161.1"/>
    </source>
</evidence>
<feature type="region of interest" description="Disordered" evidence="1">
    <location>
        <begin position="424"/>
        <end position="451"/>
    </location>
</feature>
<feature type="compositionally biased region" description="Polar residues" evidence="1">
    <location>
        <begin position="361"/>
        <end position="378"/>
    </location>
</feature>
<name>A0A8H3HU03_9AGAM</name>
<feature type="region of interest" description="Disordered" evidence="1">
    <location>
        <begin position="688"/>
        <end position="708"/>
    </location>
</feature>
<evidence type="ECO:0000256" key="2">
    <source>
        <dbReference type="SAM" id="Phobius"/>
    </source>
</evidence>
<protein>
    <recommendedName>
        <fullName evidence="3">Rad21/Rec8-like protein C-terminal eukaryotic domain-containing protein</fullName>
    </recommendedName>
</protein>
<dbReference type="GO" id="GO:1990414">
    <property type="term" value="P:replication-born double-strand break repair via sister chromatid exchange"/>
    <property type="evidence" value="ECO:0007669"/>
    <property type="project" value="TreeGrafter"/>
</dbReference>
<keyword evidence="2" id="KW-1133">Transmembrane helix</keyword>
<dbReference type="Gene3D" id="1.10.10.580">
    <property type="entry name" value="Structural maintenance of chromosome 1. Chain E"/>
    <property type="match status" value="1"/>
</dbReference>
<keyword evidence="2" id="KW-0472">Membrane</keyword>
<dbReference type="InterPro" id="IPR006909">
    <property type="entry name" value="Rad21/Rec8_C_eu"/>
</dbReference>
<dbReference type="Proteomes" id="UP000663827">
    <property type="component" value="Unassembled WGS sequence"/>
</dbReference>
<dbReference type="InterPro" id="IPR036390">
    <property type="entry name" value="WH_DNA-bd_sf"/>
</dbReference>
<evidence type="ECO:0000259" key="3">
    <source>
        <dbReference type="Pfam" id="PF04824"/>
    </source>
</evidence>
<gene>
    <name evidence="4" type="ORF">RDB_LOCUS16208</name>
</gene>
<evidence type="ECO:0000256" key="1">
    <source>
        <dbReference type="SAM" id="MobiDB-lite"/>
    </source>
</evidence>
<keyword evidence="2" id="KW-0812">Transmembrane</keyword>
<dbReference type="GO" id="GO:0007062">
    <property type="term" value="P:sister chromatid cohesion"/>
    <property type="evidence" value="ECO:0007669"/>
    <property type="project" value="InterPro"/>
</dbReference>
<feature type="domain" description="Rad21/Rec8-like protein C-terminal eukaryotic" evidence="3">
    <location>
        <begin position="836"/>
        <end position="870"/>
    </location>
</feature>
<evidence type="ECO:0000313" key="5">
    <source>
        <dbReference type="Proteomes" id="UP000663827"/>
    </source>
</evidence>
<dbReference type="Pfam" id="PF04824">
    <property type="entry name" value="Rad21_Rec8"/>
    <property type="match status" value="1"/>
</dbReference>
<dbReference type="PANTHER" id="PTHR12585">
    <property type="entry name" value="SCC1 / RAD21 FAMILY MEMBER"/>
    <property type="match status" value="1"/>
</dbReference>
<feature type="transmembrane region" description="Helical" evidence="2">
    <location>
        <begin position="37"/>
        <end position="58"/>
    </location>
</feature>
<dbReference type="PANTHER" id="PTHR12585:SF69">
    <property type="entry name" value="FI11703P"/>
    <property type="match status" value="1"/>
</dbReference>
<dbReference type="AlphaFoldDB" id="A0A8H3HU03"/>
<dbReference type="SUPFAM" id="SSF46785">
    <property type="entry name" value="Winged helix' DNA-binding domain"/>
    <property type="match status" value="1"/>
</dbReference>
<reference evidence="4" key="1">
    <citation type="submission" date="2021-01" db="EMBL/GenBank/DDBJ databases">
        <authorList>
            <person name="Kaushik A."/>
        </authorList>
    </citation>
    <scope>NUCLEOTIDE SEQUENCE</scope>
    <source>
        <strain evidence="4">AG5</strain>
    </source>
</reference>
<proteinExistence type="predicted"/>
<feature type="region of interest" description="Disordered" evidence="1">
    <location>
        <begin position="511"/>
        <end position="557"/>
    </location>
</feature>
<dbReference type="GO" id="GO:0003682">
    <property type="term" value="F:chromatin binding"/>
    <property type="evidence" value="ECO:0007669"/>
    <property type="project" value="TreeGrafter"/>
</dbReference>
<sequence length="873" mass="95539">MPSHDGSGVNSPLLLPTHANGRHSPKLKSHMPRARRWLQFFGTAIITGVVFHLVLVGLGSTEAVRQRVPTAVSDWLPGGTKSSGDKITVIHEKPDCPNTPIVPGSSGPAKTQAQKVAEEEAPWTTDQLREMVSRTKGYYARDYSLGLGWNNVRYIFEASLLHARLLNRTLVLPSFVYARACEWDIHVCASFAPMVNRGDAIGWGEWRNLPIEKQMGWRIPMGVMLDLNHLRKTHSVVTVGEYLELNGMSADIEWSNGAWHRENYQNGGKISIHEIPNNEYDPEPLVRVEMLPSHPPGKEDSYISKMLFSALGDKRIVMDLDEARGLLKGRAPFSGDDQLEVVLRENGWEVLHTFRGAPPGITSQDFTGTQAQTQTQNERPPHTLDESYDFLTSNEPAGLDTGAMDLDILGEDFDLGLGQDAFGDIIPLDDSGPTDPSSPSKKSKSKSKSMAKLGANLDPMYARDPSVPVEPLNLDDWAIGIQPSSSGLGLPRSGGVGLSSRAGSVEPLRFQSQEPQPFGGAPAPLQAPEDVAQGENEAPPAAPKKPKKKKVGAIQDPRTELTDDELIANRNNYIKASSYRGFELRRQERDASRVIEVWMEGVPYGFNCPALDDWFKQSFKALTGDRANKRKHDENDGFAAPVLPKRLREETPSLGPEIGRNDGAPMMNFGEEYDWGMGGFGSEFPRGSSVERGMNPSRRASQVPEDVNISQRSGLLPWDNVGISSSTNGDAGPLNIPEKDEHVTVRLKSLSHSGRGSSVALSRLSASPGRFGPGLDAFGSDAFELGNAAEEQPTQTEVTLERNSFKFLEYARMQTRALSDPSGGVMFSRIAPKESSTAHVAASAFYHTLVLATKSAVRVKQTEPFEDFAIFAL</sequence>
<dbReference type="GO" id="GO:0008278">
    <property type="term" value="C:cohesin complex"/>
    <property type="evidence" value="ECO:0007669"/>
    <property type="project" value="InterPro"/>
</dbReference>
<accession>A0A8H3HU03</accession>
<feature type="region of interest" description="Disordered" evidence="1">
    <location>
        <begin position="359"/>
        <end position="396"/>
    </location>
</feature>
<dbReference type="InterPro" id="IPR023093">
    <property type="entry name" value="ScpA-like_C"/>
</dbReference>
<organism evidence="4 5">
    <name type="scientific">Rhizoctonia solani</name>
    <dbReference type="NCBI Taxonomy" id="456999"/>
    <lineage>
        <taxon>Eukaryota</taxon>
        <taxon>Fungi</taxon>
        <taxon>Dikarya</taxon>
        <taxon>Basidiomycota</taxon>
        <taxon>Agaricomycotina</taxon>
        <taxon>Agaricomycetes</taxon>
        <taxon>Cantharellales</taxon>
        <taxon>Ceratobasidiaceae</taxon>
        <taxon>Rhizoctonia</taxon>
    </lineage>
</organism>